<feature type="compositionally biased region" description="Polar residues" evidence="1">
    <location>
        <begin position="377"/>
        <end position="400"/>
    </location>
</feature>
<organism evidence="2 3">
    <name type="scientific">Acrobeloides nanus</name>
    <dbReference type="NCBI Taxonomy" id="290746"/>
    <lineage>
        <taxon>Eukaryota</taxon>
        <taxon>Metazoa</taxon>
        <taxon>Ecdysozoa</taxon>
        <taxon>Nematoda</taxon>
        <taxon>Chromadorea</taxon>
        <taxon>Rhabditida</taxon>
        <taxon>Tylenchina</taxon>
        <taxon>Cephalobomorpha</taxon>
        <taxon>Cephaloboidea</taxon>
        <taxon>Cephalobidae</taxon>
        <taxon>Acrobeloides</taxon>
    </lineage>
</organism>
<dbReference type="AlphaFoldDB" id="A0A914DKY0"/>
<feature type="region of interest" description="Disordered" evidence="1">
    <location>
        <begin position="372"/>
        <end position="400"/>
    </location>
</feature>
<evidence type="ECO:0000313" key="3">
    <source>
        <dbReference type="WBParaSite" id="ACRNAN_scaffold3064.g33096.t1"/>
    </source>
</evidence>
<sequence length="1000" mass="113833">MTTEASKIFESEDEFDQEKETSSLFSDTEAGDSFIENISQRSSIGFYNSMDEIKPEIMAEAPEKIDQDNIKNDENSPSVSETPDFNGRLPSNDLDLSNPLNISENSAAKKMADWSLDFGRANLVKGMRGGKLLMYESSKQPGKKFKFRRLKSTNNGQDYYACNDCFDIRKTNRLSCSIPIVFVKDGRFVGRDPDHLPTEHICLIDKSLTTSTRSSSKSKKSPTKSTLNGVVVLKNLEVTPRAVSKRKLSSNSNPGSSSIIKRFRLSPKDFHKDFGHANFVEGKNNALVMEWQSKKYQGKMFYFHIANRYPNGNQALRCRSCSNLKHVHKLPFKVPYIFVHNGRVVGKDPDNPGTEHFCQPEFSNYPVIKKRTRKSTQETPKTSTEQIEPDTSINNTNTPENLTTQFNEYDEEMKLLTSIDCTPQNSLNETSLKYEDPDTSQNVADHSNIEESITKPSSPNSSVVKDYGAAKILQDKNGHYILYESVTYPGFTYRFQLYGYLKGLPIYYRCILCTRKKKSLGLTCKLPVIIYRDGRIIDRDPDLPAGIEHICLPESQSTNKQESSIPIETNEVRFTQEICSIPDKNENESDYGPAEFNEVKLGADRLVYASKRIPGHTFQFFRMGGPLKHMCKCVDCARIKKQKKLDCKIPSVKILNGRIVEIDPDCPKNPHFCIQKLVTKPNSPKKSLPNFLSPILPVRRESKDYDVQNSSTKILTKQYSSSSNMTRSKKGLASSLSTQNQTIQPILFQASIEHYPLEEYSYLTRKIQFETDWALDGQKVQLPCADRLVYARMKLPMNNFPRSDEIVRAQKLLKEQFDLATSNFLNDVSTNTLLLVDSLFHTLDETVLRKTAVVRAAFPVQPKWIMPHMMILCSMFQKLPTIVYGLGFDWILHSLHETPNYIANLVSDQLEDIIETMSQNRANTGGGDVKIVFITIPEIGDYKQQFEDFNQAMRILIHDKSKQLNNCSLEVLDWARLVENADPGHKETVDQRFRLLFATE</sequence>
<name>A0A914DKY0_9BILA</name>
<proteinExistence type="predicted"/>
<evidence type="ECO:0000313" key="2">
    <source>
        <dbReference type="Proteomes" id="UP000887540"/>
    </source>
</evidence>
<feature type="region of interest" description="Disordered" evidence="1">
    <location>
        <begin position="434"/>
        <end position="460"/>
    </location>
</feature>
<evidence type="ECO:0000256" key="1">
    <source>
        <dbReference type="SAM" id="MobiDB-lite"/>
    </source>
</evidence>
<reference evidence="3" key="1">
    <citation type="submission" date="2022-11" db="UniProtKB">
        <authorList>
            <consortium name="WormBaseParasite"/>
        </authorList>
    </citation>
    <scope>IDENTIFICATION</scope>
</reference>
<protein>
    <submittedName>
        <fullName evidence="3">Uncharacterized protein</fullName>
    </submittedName>
</protein>
<keyword evidence="2" id="KW-1185">Reference proteome</keyword>
<dbReference type="WBParaSite" id="ACRNAN_scaffold3064.g33096.t1">
    <property type="protein sequence ID" value="ACRNAN_scaffold3064.g33096.t1"/>
    <property type="gene ID" value="ACRNAN_scaffold3064.g33096"/>
</dbReference>
<dbReference type="Proteomes" id="UP000887540">
    <property type="component" value="Unplaced"/>
</dbReference>
<feature type="region of interest" description="Disordered" evidence="1">
    <location>
        <begin position="67"/>
        <end position="97"/>
    </location>
</feature>
<accession>A0A914DKY0</accession>
<feature type="region of interest" description="Disordered" evidence="1">
    <location>
        <begin position="1"/>
        <end position="30"/>
    </location>
</feature>